<dbReference type="SMART" id="SM00256">
    <property type="entry name" value="FBOX"/>
    <property type="match status" value="1"/>
</dbReference>
<dbReference type="Proteomes" id="UP000800096">
    <property type="component" value="Unassembled WGS sequence"/>
</dbReference>
<keyword evidence="3" id="KW-1185">Reference proteome</keyword>
<feature type="domain" description="F-box" evidence="1">
    <location>
        <begin position="53"/>
        <end position="99"/>
    </location>
</feature>
<dbReference type="PROSITE" id="PS50181">
    <property type="entry name" value="FBOX"/>
    <property type="match status" value="1"/>
</dbReference>
<sequence>MNSAGTPTAREYGHEPFSSPPLPAWLARNFEVGFNEDDVAALIGSIESSQIPACPVAYLPAEILLHILEYVPVDYVLDWRLICRGFRDAIDGRISFYHLQRTQLVGYVGPRFMWPLQNLSDELYDRMQFLYADFHHVEDVVANERGRWNCAAEERRSVGGPLWSKKHAVFDIDYSNFGAKPKTDNAGQVFDSTIDYAETIWQHATRRLELSSVEEGHGSLKWCIKIDHAVQDLDVPLETSRIGFDVAVNLDKGIVKVAWKDMLFQFFKTESALRRLTAKKKESNFTFSAEEDCLREIRRQRLQAELDPDTKADRHLKWALRLLPPLFGKPKQDLSPLELTESIAVNALMFLRRKASMTPKYIAHLHQLKADFHRMYEEMKQLEEEFSTFRAHLSPWLAQTATTRTQPEENVPYNPIVWSDSLRETIEDRVSKWRSQKKVMDQMRAILASSNQALALPEDSFDDLESDI</sequence>
<organism evidence="2 3">
    <name type="scientific">Ampelomyces quisqualis</name>
    <name type="common">Powdery mildew agent</name>
    <dbReference type="NCBI Taxonomy" id="50730"/>
    <lineage>
        <taxon>Eukaryota</taxon>
        <taxon>Fungi</taxon>
        <taxon>Dikarya</taxon>
        <taxon>Ascomycota</taxon>
        <taxon>Pezizomycotina</taxon>
        <taxon>Dothideomycetes</taxon>
        <taxon>Pleosporomycetidae</taxon>
        <taxon>Pleosporales</taxon>
        <taxon>Pleosporineae</taxon>
        <taxon>Phaeosphaeriaceae</taxon>
        <taxon>Ampelomyces</taxon>
    </lineage>
</organism>
<dbReference type="OrthoDB" id="3695298at2759"/>
<accession>A0A6A5R6K7</accession>
<dbReference type="EMBL" id="ML979132">
    <property type="protein sequence ID" value="KAF1921527.1"/>
    <property type="molecule type" value="Genomic_DNA"/>
</dbReference>
<proteinExistence type="predicted"/>
<evidence type="ECO:0000313" key="2">
    <source>
        <dbReference type="EMBL" id="KAF1921527.1"/>
    </source>
</evidence>
<evidence type="ECO:0000313" key="3">
    <source>
        <dbReference type="Proteomes" id="UP000800096"/>
    </source>
</evidence>
<dbReference type="Gene3D" id="1.20.1280.50">
    <property type="match status" value="1"/>
</dbReference>
<dbReference type="InterPro" id="IPR001810">
    <property type="entry name" value="F-box_dom"/>
</dbReference>
<evidence type="ECO:0000259" key="1">
    <source>
        <dbReference type="PROSITE" id="PS50181"/>
    </source>
</evidence>
<dbReference type="InterPro" id="IPR036047">
    <property type="entry name" value="F-box-like_dom_sf"/>
</dbReference>
<dbReference type="AlphaFoldDB" id="A0A6A5R6K7"/>
<protein>
    <recommendedName>
        <fullName evidence="1">F-box domain-containing protein</fullName>
    </recommendedName>
</protein>
<reference evidence="2" key="1">
    <citation type="journal article" date="2020" name="Stud. Mycol.">
        <title>101 Dothideomycetes genomes: a test case for predicting lifestyles and emergence of pathogens.</title>
        <authorList>
            <person name="Haridas S."/>
            <person name="Albert R."/>
            <person name="Binder M."/>
            <person name="Bloem J."/>
            <person name="Labutti K."/>
            <person name="Salamov A."/>
            <person name="Andreopoulos B."/>
            <person name="Baker S."/>
            <person name="Barry K."/>
            <person name="Bills G."/>
            <person name="Bluhm B."/>
            <person name="Cannon C."/>
            <person name="Castanera R."/>
            <person name="Culley D."/>
            <person name="Daum C."/>
            <person name="Ezra D."/>
            <person name="Gonzalez J."/>
            <person name="Henrissat B."/>
            <person name="Kuo A."/>
            <person name="Liang C."/>
            <person name="Lipzen A."/>
            <person name="Lutzoni F."/>
            <person name="Magnuson J."/>
            <person name="Mondo S."/>
            <person name="Nolan M."/>
            <person name="Ohm R."/>
            <person name="Pangilinan J."/>
            <person name="Park H.-J."/>
            <person name="Ramirez L."/>
            <person name="Alfaro M."/>
            <person name="Sun H."/>
            <person name="Tritt A."/>
            <person name="Yoshinaga Y."/>
            <person name="Zwiers L.-H."/>
            <person name="Turgeon B."/>
            <person name="Goodwin S."/>
            <person name="Spatafora J."/>
            <person name="Crous P."/>
            <person name="Grigoriev I."/>
        </authorList>
    </citation>
    <scope>NUCLEOTIDE SEQUENCE</scope>
    <source>
        <strain evidence="2">HMLAC05119</strain>
    </source>
</reference>
<dbReference type="SUPFAM" id="SSF81383">
    <property type="entry name" value="F-box domain"/>
    <property type="match status" value="1"/>
</dbReference>
<name>A0A6A5R6K7_AMPQU</name>
<gene>
    <name evidence="2" type="ORF">BDU57DRAFT_437021</name>
</gene>